<comment type="caution">
    <text evidence="2">The sequence shown here is derived from an EMBL/GenBank/DDBJ whole genome shotgun (WGS) entry which is preliminary data.</text>
</comment>
<dbReference type="EMBL" id="JARKIB010000613">
    <property type="protein sequence ID" value="KAJ7697303.1"/>
    <property type="molecule type" value="Genomic_DNA"/>
</dbReference>
<organism evidence="2 3">
    <name type="scientific">Mycena metata</name>
    <dbReference type="NCBI Taxonomy" id="1033252"/>
    <lineage>
        <taxon>Eukaryota</taxon>
        <taxon>Fungi</taxon>
        <taxon>Dikarya</taxon>
        <taxon>Basidiomycota</taxon>
        <taxon>Agaricomycotina</taxon>
        <taxon>Agaricomycetes</taxon>
        <taxon>Agaricomycetidae</taxon>
        <taxon>Agaricales</taxon>
        <taxon>Marasmiineae</taxon>
        <taxon>Mycenaceae</taxon>
        <taxon>Mycena</taxon>
    </lineage>
</organism>
<evidence type="ECO:0000313" key="3">
    <source>
        <dbReference type="Proteomes" id="UP001215598"/>
    </source>
</evidence>
<evidence type="ECO:0000256" key="1">
    <source>
        <dbReference type="SAM" id="MobiDB-lite"/>
    </source>
</evidence>
<dbReference type="AlphaFoldDB" id="A0AAD7DRB6"/>
<gene>
    <name evidence="2" type="ORF">B0H16DRAFT_1903661</name>
</gene>
<dbReference type="Proteomes" id="UP001215598">
    <property type="component" value="Unassembled WGS sequence"/>
</dbReference>
<keyword evidence="3" id="KW-1185">Reference proteome</keyword>
<feature type="region of interest" description="Disordered" evidence="1">
    <location>
        <begin position="104"/>
        <end position="140"/>
    </location>
</feature>
<sequence>MVLILVHHSVYFLSRFSPQNKLYDDGGALSGALRAYKACGIVDSEDSELRPNLNTLWLTIPRTTTLLLRASAHAAYILHCGPMPAATNQQLAVAGINAAPDSGMFDGTRRFDQPDEDDSGSDDPDETRLPPMTAARTPPAAPSMITVNLPIYSAKTGNKKDKKAPTLATNLVLPSDIVAAEFFSRVHAHINIDPATAKLGWEELAEHCKDPYHRLETVQDLHNVFQMLLALQKSRCKRPVIMEVVNTEIQPDGTSTRQVEKDTEKAVMSTELRNVQAKLSCAIHPGHNRWCYVMPPDSKDPGKHVPLGIDVVTLRACKIVTTVKWTRIVFTPPSILNLNELAQQGRAQQDPGSRGCAQAALPPIHVHVGGANRALHDTTDHVPRPTSFKHPREATSSSESSDEVDTLCVSDVLNTLHEKFPDLAYPQYASALRQKGIVDASSVLKFEKDYFKENVGMADGAIGKFIKTAAKWKAAVLWRQSTLEGRPDETKSSPE</sequence>
<accession>A0AAD7DRB6</accession>
<feature type="region of interest" description="Disordered" evidence="1">
    <location>
        <begin position="375"/>
        <end position="402"/>
    </location>
</feature>
<evidence type="ECO:0000313" key="2">
    <source>
        <dbReference type="EMBL" id="KAJ7697303.1"/>
    </source>
</evidence>
<name>A0AAD7DRB6_9AGAR</name>
<feature type="compositionally biased region" description="Acidic residues" evidence="1">
    <location>
        <begin position="114"/>
        <end position="125"/>
    </location>
</feature>
<protein>
    <submittedName>
        <fullName evidence="2">Uncharacterized protein</fullName>
    </submittedName>
</protein>
<proteinExistence type="predicted"/>
<reference evidence="2" key="1">
    <citation type="submission" date="2023-03" db="EMBL/GenBank/DDBJ databases">
        <title>Massive genome expansion in bonnet fungi (Mycena s.s.) driven by repeated elements and novel gene families across ecological guilds.</title>
        <authorList>
            <consortium name="Lawrence Berkeley National Laboratory"/>
            <person name="Harder C.B."/>
            <person name="Miyauchi S."/>
            <person name="Viragh M."/>
            <person name="Kuo A."/>
            <person name="Thoen E."/>
            <person name="Andreopoulos B."/>
            <person name="Lu D."/>
            <person name="Skrede I."/>
            <person name="Drula E."/>
            <person name="Henrissat B."/>
            <person name="Morin E."/>
            <person name="Kohler A."/>
            <person name="Barry K."/>
            <person name="LaButti K."/>
            <person name="Morin E."/>
            <person name="Salamov A."/>
            <person name="Lipzen A."/>
            <person name="Mereny Z."/>
            <person name="Hegedus B."/>
            <person name="Baldrian P."/>
            <person name="Stursova M."/>
            <person name="Weitz H."/>
            <person name="Taylor A."/>
            <person name="Grigoriev I.V."/>
            <person name="Nagy L.G."/>
            <person name="Martin F."/>
            <person name="Kauserud H."/>
        </authorList>
    </citation>
    <scope>NUCLEOTIDE SEQUENCE</scope>
    <source>
        <strain evidence="2">CBHHK182m</strain>
    </source>
</reference>